<evidence type="ECO:0000259" key="4">
    <source>
        <dbReference type="PROSITE" id="PS50215"/>
    </source>
</evidence>
<dbReference type="PANTHER" id="PTHR45702:SF2">
    <property type="entry name" value="KUZBANIAN, ISOFORM A"/>
    <property type="match status" value="1"/>
</dbReference>
<keyword evidence="6" id="KW-1185">Reference proteome</keyword>
<protein>
    <submittedName>
        <fullName evidence="5">Disintegrin and metalloproteinase domain-containing protein 10</fullName>
    </submittedName>
</protein>
<dbReference type="GO" id="GO:0004222">
    <property type="term" value="F:metalloendopeptidase activity"/>
    <property type="evidence" value="ECO:0007669"/>
    <property type="project" value="InterPro"/>
</dbReference>
<feature type="binding site" evidence="1">
    <location>
        <position position="328"/>
    </location>
    <ligand>
        <name>Zn(2+)</name>
        <dbReference type="ChEBI" id="CHEBI:29105"/>
        <note>catalytic</note>
    </ligand>
</feature>
<evidence type="ECO:0000256" key="2">
    <source>
        <dbReference type="SAM" id="Phobius"/>
    </source>
</evidence>
<keyword evidence="5" id="KW-0401">Integrin</keyword>
<keyword evidence="1" id="KW-0479">Metal-binding</keyword>
<feature type="transmembrane region" description="Helical" evidence="2">
    <location>
        <begin position="595"/>
        <end position="614"/>
    </location>
</feature>
<dbReference type="SUPFAM" id="SSF55486">
    <property type="entry name" value="Metalloproteases ('zincins'), catalytic domain"/>
    <property type="match status" value="1"/>
</dbReference>
<evidence type="ECO:0000313" key="5">
    <source>
        <dbReference type="EMBL" id="KII63383.1"/>
    </source>
</evidence>
<feature type="binding site" evidence="1">
    <location>
        <position position="318"/>
    </location>
    <ligand>
        <name>Zn(2+)</name>
        <dbReference type="ChEBI" id="CHEBI:29105"/>
        <note>catalytic</note>
    </ligand>
</feature>
<dbReference type="InterPro" id="IPR001762">
    <property type="entry name" value="Disintegrin_dom"/>
</dbReference>
<dbReference type="PROSITE" id="PS50214">
    <property type="entry name" value="DISINTEGRIN_2"/>
    <property type="match status" value="1"/>
</dbReference>
<dbReference type="EMBL" id="JWZT01004669">
    <property type="protein sequence ID" value="KII63383.1"/>
    <property type="molecule type" value="Genomic_DNA"/>
</dbReference>
<dbReference type="GO" id="GO:0005886">
    <property type="term" value="C:plasma membrane"/>
    <property type="evidence" value="ECO:0007669"/>
    <property type="project" value="TreeGrafter"/>
</dbReference>
<dbReference type="GO" id="GO:0007219">
    <property type="term" value="P:Notch signaling pathway"/>
    <property type="evidence" value="ECO:0007669"/>
    <property type="project" value="TreeGrafter"/>
</dbReference>
<accession>A0A0C2IDG7</accession>
<dbReference type="InterPro" id="IPR051489">
    <property type="entry name" value="ADAM_Metalloproteinase"/>
</dbReference>
<evidence type="ECO:0000256" key="1">
    <source>
        <dbReference type="PROSITE-ProRule" id="PRU00276"/>
    </source>
</evidence>
<feature type="active site" evidence="1">
    <location>
        <position position="319"/>
    </location>
</feature>
<dbReference type="SUPFAM" id="SSF57552">
    <property type="entry name" value="Blood coagulation inhibitor (disintegrin)"/>
    <property type="match status" value="1"/>
</dbReference>
<dbReference type="GO" id="GO:0006509">
    <property type="term" value="P:membrane protein ectodomain proteolysis"/>
    <property type="evidence" value="ECO:0007669"/>
    <property type="project" value="TreeGrafter"/>
</dbReference>
<keyword evidence="2" id="KW-0472">Membrane</keyword>
<reference evidence="5 6" key="1">
    <citation type="journal article" date="2014" name="Genome Biol. Evol.">
        <title>The genome of the myxosporean Thelohanellus kitauei shows adaptations to nutrient acquisition within its fish host.</title>
        <authorList>
            <person name="Yang Y."/>
            <person name="Xiong J."/>
            <person name="Zhou Z."/>
            <person name="Huo F."/>
            <person name="Miao W."/>
            <person name="Ran C."/>
            <person name="Liu Y."/>
            <person name="Zhang J."/>
            <person name="Feng J."/>
            <person name="Wang M."/>
            <person name="Wang M."/>
            <person name="Wang L."/>
            <person name="Yao B."/>
        </authorList>
    </citation>
    <scope>NUCLEOTIDE SEQUENCE [LARGE SCALE GENOMIC DNA]</scope>
    <source>
        <strain evidence="5">Wuqing</strain>
    </source>
</reference>
<dbReference type="Gene3D" id="3.40.390.10">
    <property type="entry name" value="Collagenase (Catalytic Domain)"/>
    <property type="match status" value="1"/>
</dbReference>
<organism evidence="5 6">
    <name type="scientific">Thelohanellus kitauei</name>
    <name type="common">Myxosporean</name>
    <dbReference type="NCBI Taxonomy" id="669202"/>
    <lineage>
        <taxon>Eukaryota</taxon>
        <taxon>Metazoa</taxon>
        <taxon>Cnidaria</taxon>
        <taxon>Myxozoa</taxon>
        <taxon>Myxosporea</taxon>
        <taxon>Bivalvulida</taxon>
        <taxon>Platysporina</taxon>
        <taxon>Myxobolidae</taxon>
        <taxon>Thelohanellus</taxon>
    </lineage>
</organism>
<dbReference type="InterPro" id="IPR024079">
    <property type="entry name" value="MetalloPept_cat_dom_sf"/>
</dbReference>
<sequence>MKMIHSESNQVSEDPGRQFNMLPVYKPESTYPFFLILSNKSYDFSHKDNFYTDELAKNTNLEINKLKDGMHGKNKSNKSMAIDDIFDDCISLQNAKNFNVERSTQFSRGHHICPNCTTYKSSIDDFTNTIDKGEIMGKNSTKFTEYKSEKAEIVSASGHFKKDEIQSPRTNPKYCELDLWLHEDYVKHHRSQALALVQLSKAIQLLNNLLKTHFKNKDGEPMLQYHIKRVRVFGSGHTLDKVKKSPITLLETINDISQRTDTCATGVYVSEDWDGILGLAKLGSRKSGLCNKKSGYVVTSIFRNWRVSARVHRTTTIHELGHHLGAQHDPEDSHANCSSYLGYVMSAISTQADRPINFMFSPCSLEDMEKLMYLPNRRTCLKESISGLCGNGIIEIGEECDSGFTDDPCCGKPHDADACKLRGECSPSQGSCCNRHCKFRPNKFICTKKTDCSESSHCMGNSSICPPPISINENRFCFNKRAVCYQGTCTKSVCEKLKKVKCDCDGENSCRICCKKSNSSTEKCQPVYFQHEKTFKNLPPGFGCENKKMIGVCQTDGKCHIILTVSPIINALQSLISGPYRENLKNQIFDYLESFVWVFGLVISLFSIISRLLYVDKQKIYKAELSYAYLGFLDRCNDLWSY</sequence>
<keyword evidence="1" id="KW-0862">Zinc</keyword>
<gene>
    <name evidence="5" type="ORF">RF11_02191</name>
</gene>
<keyword evidence="2" id="KW-0812">Transmembrane</keyword>
<dbReference type="InterPro" id="IPR036436">
    <property type="entry name" value="Disintegrin_dom_sf"/>
</dbReference>
<evidence type="ECO:0000313" key="6">
    <source>
        <dbReference type="Proteomes" id="UP000031668"/>
    </source>
</evidence>
<name>A0A0C2IDG7_THEKT</name>
<dbReference type="OMA" id="CDEGANG"/>
<evidence type="ECO:0000259" key="3">
    <source>
        <dbReference type="PROSITE" id="PS50214"/>
    </source>
</evidence>
<dbReference type="SMART" id="SM00050">
    <property type="entry name" value="DISIN"/>
    <property type="match status" value="1"/>
</dbReference>
<dbReference type="PANTHER" id="PTHR45702">
    <property type="entry name" value="ADAM10/ADAM17 METALLOPEPTIDASE FAMILY MEMBER"/>
    <property type="match status" value="1"/>
</dbReference>
<comment type="caution">
    <text evidence="5">The sequence shown here is derived from an EMBL/GenBank/DDBJ whole genome shotgun (WGS) entry which is preliminary data.</text>
</comment>
<dbReference type="OrthoDB" id="2131567at2759"/>
<dbReference type="Gene3D" id="4.10.70.10">
    <property type="entry name" value="Disintegrin domain"/>
    <property type="match status" value="1"/>
</dbReference>
<dbReference type="Proteomes" id="UP000031668">
    <property type="component" value="Unassembled WGS sequence"/>
</dbReference>
<feature type="binding site" evidence="1">
    <location>
        <position position="322"/>
    </location>
    <ligand>
        <name>Zn(2+)</name>
        <dbReference type="ChEBI" id="CHEBI:29105"/>
        <note>catalytic</note>
    </ligand>
</feature>
<dbReference type="AlphaFoldDB" id="A0A0C2IDG7"/>
<proteinExistence type="predicted"/>
<comment type="caution">
    <text evidence="1">Lacks conserved residue(s) required for the propagation of feature annotation.</text>
</comment>
<dbReference type="InterPro" id="IPR001590">
    <property type="entry name" value="Peptidase_M12B"/>
</dbReference>
<dbReference type="Pfam" id="PF13574">
    <property type="entry name" value="Reprolysin_2"/>
    <property type="match status" value="1"/>
</dbReference>
<keyword evidence="2" id="KW-1133">Transmembrane helix</keyword>
<feature type="domain" description="Disintegrin" evidence="3">
    <location>
        <begin position="386"/>
        <end position="473"/>
    </location>
</feature>
<feature type="domain" description="Peptidase M12B" evidence="4">
    <location>
        <begin position="173"/>
        <end position="384"/>
    </location>
</feature>
<dbReference type="GO" id="GO:0007229">
    <property type="term" value="P:integrin-mediated signaling pathway"/>
    <property type="evidence" value="ECO:0007669"/>
    <property type="project" value="UniProtKB-KW"/>
</dbReference>
<dbReference type="PROSITE" id="PS50215">
    <property type="entry name" value="ADAM_MEPRO"/>
    <property type="match status" value="1"/>
</dbReference>
<dbReference type="GO" id="GO:0046872">
    <property type="term" value="F:metal ion binding"/>
    <property type="evidence" value="ECO:0007669"/>
    <property type="project" value="UniProtKB-KW"/>
</dbReference>